<dbReference type="SUPFAM" id="SSF50729">
    <property type="entry name" value="PH domain-like"/>
    <property type="match status" value="1"/>
</dbReference>
<protein>
    <recommendedName>
        <fullName evidence="1">RanBD1 domain-containing protein</fullName>
    </recommendedName>
</protein>
<name>A0A3G5ALV2_9VIRU</name>
<feature type="domain" description="RanBD1" evidence="1">
    <location>
        <begin position="79"/>
        <end position="221"/>
    </location>
</feature>
<sequence length="261" mass="29831">MSVPLNVDDNMVKHVEHEETKISNPWTPLLFTNPFVKNQNRTTQDVSNVSDSNSCLTSCSSFNHSEQDNENISSKMNTSYVPILLHLKQVKTLTGEENDEVLYEEQAALYRLDGSEWKERGSGTVKLLKYKKIEKLNTDVGSQAKINHPIRLLMRQSATLKCCMNHNVGKEFEFKPCTWTDFAWTWTCEDYACVSTGESQSFTLQFETSEQSERFKKVVSEFTRADFSATKIGIESTDPFHSLHMMEAMKSLELVNIDSTK</sequence>
<dbReference type="InterPro" id="IPR000156">
    <property type="entry name" value="Ran_bind_dom"/>
</dbReference>
<gene>
    <name evidence="2" type="ORF">Sylvanvirus16_20</name>
</gene>
<dbReference type="PANTHER" id="PTHR23138">
    <property type="entry name" value="RAN BINDING PROTEIN"/>
    <property type="match status" value="1"/>
</dbReference>
<dbReference type="InterPro" id="IPR045255">
    <property type="entry name" value="RanBP1-like"/>
</dbReference>
<dbReference type="EMBL" id="MK072522">
    <property type="protein sequence ID" value="AYV86979.1"/>
    <property type="molecule type" value="Genomic_DNA"/>
</dbReference>
<dbReference type="Pfam" id="PF00638">
    <property type="entry name" value="Ran_BP1"/>
    <property type="match status" value="1"/>
</dbReference>
<dbReference type="PROSITE" id="PS50196">
    <property type="entry name" value="RANBD1"/>
    <property type="match status" value="1"/>
</dbReference>
<evidence type="ECO:0000313" key="2">
    <source>
        <dbReference type="EMBL" id="AYV86979.1"/>
    </source>
</evidence>
<dbReference type="InterPro" id="IPR011993">
    <property type="entry name" value="PH-like_dom_sf"/>
</dbReference>
<dbReference type="GO" id="GO:0005096">
    <property type="term" value="F:GTPase activator activity"/>
    <property type="evidence" value="ECO:0007669"/>
    <property type="project" value="TreeGrafter"/>
</dbReference>
<evidence type="ECO:0000259" key="1">
    <source>
        <dbReference type="PROSITE" id="PS50196"/>
    </source>
</evidence>
<organism evidence="2">
    <name type="scientific">Sylvanvirus sp</name>
    <dbReference type="NCBI Taxonomy" id="2487774"/>
    <lineage>
        <taxon>Viruses</taxon>
    </lineage>
</organism>
<dbReference type="PANTHER" id="PTHR23138:SF87">
    <property type="entry name" value="E3 SUMO-PROTEIN LIGASE RANBP2"/>
    <property type="match status" value="1"/>
</dbReference>
<dbReference type="SMART" id="SM00160">
    <property type="entry name" value="RanBD"/>
    <property type="match status" value="1"/>
</dbReference>
<proteinExistence type="predicted"/>
<dbReference type="Gene3D" id="2.30.29.30">
    <property type="entry name" value="Pleckstrin-homology domain (PH domain)/Phosphotyrosine-binding domain (PTB)"/>
    <property type="match status" value="1"/>
</dbReference>
<accession>A0A3G5ALV2</accession>
<reference evidence="2" key="1">
    <citation type="submission" date="2018-10" db="EMBL/GenBank/DDBJ databases">
        <title>Hidden diversity of soil giant viruses.</title>
        <authorList>
            <person name="Schulz F."/>
            <person name="Alteio L."/>
            <person name="Goudeau D."/>
            <person name="Ryan E.M."/>
            <person name="Malmstrom R.R."/>
            <person name="Blanchard J."/>
            <person name="Woyke T."/>
        </authorList>
    </citation>
    <scope>NUCLEOTIDE SEQUENCE</scope>
    <source>
        <strain evidence="2">SYV1</strain>
    </source>
</reference>